<accession>A0A165YW30</accession>
<dbReference type="Proteomes" id="UP000076577">
    <property type="component" value="Unassembled WGS sequence"/>
</dbReference>
<dbReference type="EMBL" id="LMCB01000015">
    <property type="protein sequence ID" value="KZL19287.1"/>
    <property type="molecule type" value="Genomic_DNA"/>
</dbReference>
<sequence length="147" mass="16504">MLVAFGVYGGLFAFSFLVATLAPGSSEAALSGLLIAGDWNPVLLLLFASLGNVAGSVFNWYCGRFLSHYKDRSWFPIKEHHYKKTVRWFKRYGQASMLLAWVPIIGDPLTVIAGTLRMKFLNFLVLVSIGKIARYLFVYYAVILWQG</sequence>
<evidence type="ECO:0000313" key="4">
    <source>
        <dbReference type="Proteomes" id="UP000076577"/>
    </source>
</evidence>
<keyword evidence="1" id="KW-1133">Transmembrane helix</keyword>
<feature type="domain" description="VTT" evidence="2">
    <location>
        <begin position="28"/>
        <end position="142"/>
    </location>
</feature>
<keyword evidence="1" id="KW-0472">Membrane</keyword>
<reference evidence="3 4" key="1">
    <citation type="journal article" date="2016" name="Front. Microbiol.">
        <title>Comparative Genomic Analysis Reveals a Diverse Repertoire of Genes Involved in Prokaryote-Eukaryote Interactions within the Pseudovibrio Genus.</title>
        <authorList>
            <person name="Romano S."/>
            <person name="Fernandez-Guerra A."/>
            <person name="Reen F.J."/>
            <person name="Glockner F.O."/>
            <person name="Crowley S.P."/>
            <person name="O'Sullivan O."/>
            <person name="Cotter P.D."/>
            <person name="Adams C."/>
            <person name="Dobson A.D."/>
            <person name="O'Gara F."/>
        </authorList>
    </citation>
    <scope>NUCLEOTIDE SEQUENCE [LARGE SCALE GENOMIC DNA]</scope>
    <source>
        <strain evidence="3 4">Ad2</strain>
    </source>
</reference>
<dbReference type="RefSeq" id="WP_068005473.1">
    <property type="nucleotide sequence ID" value="NZ_FOFM01000002.1"/>
</dbReference>
<evidence type="ECO:0000259" key="2">
    <source>
        <dbReference type="Pfam" id="PF09335"/>
    </source>
</evidence>
<dbReference type="PANTHER" id="PTHR42709">
    <property type="entry name" value="ALKALINE PHOSPHATASE LIKE PROTEIN"/>
    <property type="match status" value="1"/>
</dbReference>
<dbReference type="InterPro" id="IPR032816">
    <property type="entry name" value="VTT_dom"/>
</dbReference>
<gene>
    <name evidence="3" type="primary">yqaA</name>
    <name evidence="3" type="ORF">PsAD2_02038</name>
</gene>
<dbReference type="PANTHER" id="PTHR42709:SF4">
    <property type="entry name" value="INNER MEMBRANE PROTEIN YQAA"/>
    <property type="match status" value="1"/>
</dbReference>
<keyword evidence="1" id="KW-0812">Transmembrane</keyword>
<feature type="transmembrane region" description="Helical" evidence="1">
    <location>
        <begin position="44"/>
        <end position="62"/>
    </location>
</feature>
<dbReference type="Pfam" id="PF09335">
    <property type="entry name" value="VTT_dom"/>
    <property type="match status" value="1"/>
</dbReference>
<proteinExistence type="predicted"/>
<dbReference type="InterPro" id="IPR051311">
    <property type="entry name" value="DedA_domain"/>
</dbReference>
<name>A0A165YW30_9HYPH</name>
<evidence type="ECO:0000313" key="3">
    <source>
        <dbReference type="EMBL" id="KZL19287.1"/>
    </source>
</evidence>
<organism evidence="3 4">
    <name type="scientific">Pseudovibrio axinellae</name>
    <dbReference type="NCBI Taxonomy" id="989403"/>
    <lineage>
        <taxon>Bacteria</taxon>
        <taxon>Pseudomonadati</taxon>
        <taxon>Pseudomonadota</taxon>
        <taxon>Alphaproteobacteria</taxon>
        <taxon>Hyphomicrobiales</taxon>
        <taxon>Stappiaceae</taxon>
        <taxon>Pseudovibrio</taxon>
    </lineage>
</organism>
<keyword evidence="4" id="KW-1185">Reference proteome</keyword>
<protein>
    <submittedName>
        <fullName evidence="3">Inner membrane protein YqaA</fullName>
    </submittedName>
</protein>
<dbReference type="PATRIC" id="fig|989403.3.peg.2178"/>
<evidence type="ECO:0000256" key="1">
    <source>
        <dbReference type="SAM" id="Phobius"/>
    </source>
</evidence>
<dbReference type="AlphaFoldDB" id="A0A165YW30"/>
<comment type="caution">
    <text evidence="3">The sequence shown here is derived from an EMBL/GenBank/DDBJ whole genome shotgun (WGS) entry which is preliminary data.</text>
</comment>
<dbReference type="STRING" id="989403.SAMN05421798_102669"/>
<dbReference type="OrthoDB" id="9814483at2"/>
<feature type="transmembrane region" description="Helical" evidence="1">
    <location>
        <begin position="120"/>
        <end position="145"/>
    </location>
</feature>